<evidence type="ECO:0000256" key="4">
    <source>
        <dbReference type="SAM" id="Phobius"/>
    </source>
</evidence>
<dbReference type="FunCoup" id="A0A7R8V483">
    <property type="interactions" value="20"/>
</dbReference>
<evidence type="ECO:0000313" key="6">
    <source>
        <dbReference type="Proteomes" id="UP000594454"/>
    </source>
</evidence>
<comment type="similarity">
    <text evidence="3">Belongs to the TO family.</text>
</comment>
<organism evidence="5 6">
    <name type="scientific">Hermetia illucens</name>
    <name type="common">Black soldier fly</name>
    <dbReference type="NCBI Taxonomy" id="343691"/>
    <lineage>
        <taxon>Eukaryota</taxon>
        <taxon>Metazoa</taxon>
        <taxon>Ecdysozoa</taxon>
        <taxon>Arthropoda</taxon>
        <taxon>Hexapoda</taxon>
        <taxon>Insecta</taxon>
        <taxon>Pterygota</taxon>
        <taxon>Neoptera</taxon>
        <taxon>Endopterygota</taxon>
        <taxon>Diptera</taxon>
        <taxon>Brachycera</taxon>
        <taxon>Stratiomyomorpha</taxon>
        <taxon>Stratiomyidae</taxon>
        <taxon>Hermetiinae</taxon>
        <taxon>Hermetia</taxon>
    </lineage>
</organism>
<reference evidence="5 6" key="1">
    <citation type="submission" date="2020-11" db="EMBL/GenBank/DDBJ databases">
        <authorList>
            <person name="Wallbank WR R."/>
            <person name="Pardo Diaz C."/>
            <person name="Kozak K."/>
            <person name="Martin S."/>
            <person name="Jiggins C."/>
            <person name="Moest M."/>
            <person name="Warren A I."/>
            <person name="Generalovic N T."/>
            <person name="Byers J.R.P. K."/>
            <person name="Montejo-Kovacevich G."/>
            <person name="Yen C E."/>
        </authorList>
    </citation>
    <scope>NUCLEOTIDE SEQUENCE [LARGE SCALE GENOMIC DNA]</scope>
</reference>
<dbReference type="GO" id="GO:0007623">
    <property type="term" value="P:circadian rhythm"/>
    <property type="evidence" value="ECO:0007669"/>
    <property type="project" value="UniProtKB-ARBA"/>
</dbReference>
<dbReference type="Gene3D" id="3.15.10.30">
    <property type="entry name" value="Haemolymph juvenile hormone binding protein"/>
    <property type="match status" value="1"/>
</dbReference>
<dbReference type="FunFam" id="3.15.10.30:FF:000001">
    <property type="entry name" value="Takeout-like protein 1"/>
    <property type="match status" value="1"/>
</dbReference>
<dbReference type="OMA" id="WLQTCKR"/>
<proteinExistence type="inferred from homology"/>
<dbReference type="InterPro" id="IPR010562">
    <property type="entry name" value="Haemolymph_juvenile_hormone-bd"/>
</dbReference>
<dbReference type="OrthoDB" id="8185598at2759"/>
<sequence length="258" mass="28749">MFTKTILSGNLILIYVIVIVAAREIVNNKPQLKEKPEWLKTCKRSDPNENQCFKHLFEGMFPSLAKGIPEIGVKKFEPLYIDSVSISKGSGNLVLSGGFKHLIVKGPSNATVENAVLDFDKNILNFDLKIPQLRINAKYNLNGNILLLPLLGNGDVTMLLSDVKTSVYTDISVKGIPEDAIRMETMKVTFIVGGMRIHLTNLFNGNEILAASLNAFLNQHSHEIISELRPDLEAGLSDIFKGLWNNVFSKIPIKFWLV</sequence>
<accession>A0A7R8V483</accession>
<name>A0A7R8V483_HERIL</name>
<protein>
    <submittedName>
        <fullName evidence="5">Uncharacterized protein</fullName>
    </submittedName>
</protein>
<dbReference type="InterPro" id="IPR038606">
    <property type="entry name" value="To_sf"/>
</dbReference>
<dbReference type="PANTHER" id="PTHR11008">
    <property type="entry name" value="PROTEIN TAKEOUT-LIKE PROTEIN"/>
    <property type="match status" value="1"/>
</dbReference>
<dbReference type="Pfam" id="PF06585">
    <property type="entry name" value="JHBP"/>
    <property type="match status" value="1"/>
</dbReference>
<keyword evidence="6" id="KW-1185">Reference proteome</keyword>
<dbReference type="Proteomes" id="UP000594454">
    <property type="component" value="Chromosome 6"/>
</dbReference>
<keyword evidence="1" id="KW-0732">Signal</keyword>
<keyword evidence="4" id="KW-0472">Membrane</keyword>
<dbReference type="SMART" id="SM00700">
    <property type="entry name" value="JHBP"/>
    <property type="match status" value="1"/>
</dbReference>
<evidence type="ECO:0000256" key="1">
    <source>
        <dbReference type="ARBA" id="ARBA00022729"/>
    </source>
</evidence>
<dbReference type="EMBL" id="LR899014">
    <property type="protein sequence ID" value="CAD7091837.1"/>
    <property type="molecule type" value="Genomic_DNA"/>
</dbReference>
<dbReference type="InParanoid" id="A0A7R8V483"/>
<dbReference type="PANTHER" id="PTHR11008:SF33">
    <property type="entry name" value="PROTEIN TAKEOUT"/>
    <property type="match status" value="1"/>
</dbReference>
<evidence type="ECO:0000313" key="5">
    <source>
        <dbReference type="EMBL" id="CAD7091837.1"/>
    </source>
</evidence>
<gene>
    <name evidence="5" type="ORF">HERILL_LOCUS14236</name>
</gene>
<feature type="transmembrane region" description="Helical" evidence="4">
    <location>
        <begin position="6"/>
        <end position="26"/>
    </location>
</feature>
<dbReference type="AlphaFoldDB" id="A0A7R8V483"/>
<dbReference type="GO" id="GO:0005615">
    <property type="term" value="C:extracellular space"/>
    <property type="evidence" value="ECO:0007669"/>
    <property type="project" value="TreeGrafter"/>
</dbReference>
<evidence type="ECO:0000256" key="3">
    <source>
        <dbReference type="ARBA" id="ARBA00060902"/>
    </source>
</evidence>
<keyword evidence="4" id="KW-1133">Transmembrane helix</keyword>
<evidence type="ECO:0000256" key="2">
    <source>
        <dbReference type="ARBA" id="ARBA00023108"/>
    </source>
</evidence>
<keyword evidence="2" id="KW-0090">Biological rhythms</keyword>
<keyword evidence="4" id="KW-0812">Transmembrane</keyword>